<feature type="active site" description="Proton donor/acceptor" evidence="5">
    <location>
        <position position="338"/>
    </location>
</feature>
<dbReference type="SUPFAM" id="SSF53187">
    <property type="entry name" value="Zn-dependent exopeptidases"/>
    <property type="match status" value="1"/>
</dbReference>
<feature type="domain" description="Peptidase M14" evidence="6">
    <location>
        <begin position="60"/>
        <end position="374"/>
    </location>
</feature>
<dbReference type="PROSITE" id="PS00132">
    <property type="entry name" value="CARBOXYPEPT_ZN_1"/>
    <property type="match status" value="1"/>
</dbReference>
<protein>
    <recommendedName>
        <fullName evidence="6">Peptidase M14 domain-containing protein</fullName>
    </recommendedName>
</protein>
<evidence type="ECO:0000256" key="1">
    <source>
        <dbReference type="ARBA" id="ARBA00001947"/>
    </source>
</evidence>
<gene>
    <name evidence="7" type="ORF">L596_029580</name>
</gene>
<dbReference type="GO" id="GO:0006508">
    <property type="term" value="P:proteolysis"/>
    <property type="evidence" value="ECO:0007669"/>
    <property type="project" value="InterPro"/>
</dbReference>
<dbReference type="FunFam" id="3.40.630.10:FF:000056">
    <property type="entry name" value="Zinc carboxypeptidase"/>
    <property type="match status" value="1"/>
</dbReference>
<dbReference type="PANTHER" id="PTHR11705">
    <property type="entry name" value="PROTEASE FAMILY M14 CARBOXYPEPTIDASE A,B"/>
    <property type="match status" value="1"/>
</dbReference>
<sequence length="501" mass="56695">MLHSDNLYDFRNQLKLRNISHEVMIEDVEDEIKKLTDISLKGANIYSHSTKDVHKFDFGRFHPFQDILNYVEALAKEFPDRVQVTSIGKSHENRDIPVIKISTLAKPQTLKKPAIWIDGGIHAREWISPAVVLFMIDQLIGEYKKDPFITKLVDNLDWYISPMLNPDGYEFSRSSTDPKVRFWRKNMSPAICANTELGSNICCRGVDLNRNFDWHFGEEGSSNDSCQDIYHGRAPFSEPETGALRDFILNVKDDLKSFLTFHSYSQTVMFPFGHKARSYPEDVRDLKSTALQAAKALKSVYGTNYVVGTAADIMYPASGGSDDWAKGKMGIKYTYLFELRPEESNMNGFLFDPGQIIPTALETWEAVKLIAEHVLDMFGNMVTDMAENQGPDVVGALDKIIDSEKESLTNPEAQIEKANEKTAAEKELLEYPDYENLGDPFSIPEPDLSKAQSLLVPEVLGGEPYVADCQKLIKMCQATEKGEMCQMVSTPCHMFLRTIFF</sequence>
<evidence type="ECO:0000256" key="3">
    <source>
        <dbReference type="ARBA" id="ARBA00022723"/>
    </source>
</evidence>
<dbReference type="SMART" id="SM00631">
    <property type="entry name" value="Zn_pept"/>
    <property type="match status" value="1"/>
</dbReference>
<dbReference type="CDD" id="cd03860">
    <property type="entry name" value="M14_CP_A-B_like"/>
    <property type="match status" value="1"/>
</dbReference>
<accession>A0A4U5LV14</accession>
<reference evidence="7 8" key="2">
    <citation type="journal article" date="2019" name="G3 (Bethesda)">
        <title>Hybrid Assembly of the Genome of the Entomopathogenic Nematode Steinernema carpocapsae Identifies the X-Chromosome.</title>
        <authorList>
            <person name="Serra L."/>
            <person name="Macchietto M."/>
            <person name="Macias-Munoz A."/>
            <person name="McGill C.J."/>
            <person name="Rodriguez I.M."/>
            <person name="Rodriguez B."/>
            <person name="Murad R."/>
            <person name="Mortazavi A."/>
        </authorList>
    </citation>
    <scope>NUCLEOTIDE SEQUENCE [LARGE SCALE GENOMIC DNA]</scope>
    <source>
        <strain evidence="7 8">ALL</strain>
    </source>
</reference>
<dbReference type="Proteomes" id="UP000298663">
    <property type="component" value="Unassembled WGS sequence"/>
</dbReference>
<dbReference type="OrthoDB" id="3626597at2759"/>
<keyword evidence="3" id="KW-0479">Metal-binding</keyword>
<dbReference type="Pfam" id="PF00246">
    <property type="entry name" value="Peptidase_M14"/>
    <property type="match status" value="1"/>
</dbReference>
<proteinExistence type="inferred from homology"/>
<reference evidence="7 8" key="1">
    <citation type="journal article" date="2015" name="Genome Biol.">
        <title>Comparative genomics of Steinernema reveals deeply conserved gene regulatory networks.</title>
        <authorList>
            <person name="Dillman A.R."/>
            <person name="Macchietto M."/>
            <person name="Porter C.F."/>
            <person name="Rogers A."/>
            <person name="Williams B."/>
            <person name="Antoshechkin I."/>
            <person name="Lee M.M."/>
            <person name="Goodwin Z."/>
            <person name="Lu X."/>
            <person name="Lewis E.E."/>
            <person name="Goodrich-Blair H."/>
            <person name="Stock S.P."/>
            <person name="Adams B.J."/>
            <person name="Sternberg P.W."/>
            <person name="Mortazavi A."/>
        </authorList>
    </citation>
    <scope>NUCLEOTIDE SEQUENCE [LARGE SCALE GENOMIC DNA]</scope>
    <source>
        <strain evidence="7 8">ALL</strain>
    </source>
</reference>
<evidence type="ECO:0000256" key="5">
    <source>
        <dbReference type="PROSITE-ProRule" id="PRU01379"/>
    </source>
</evidence>
<comment type="caution">
    <text evidence="7">The sequence shown here is derived from an EMBL/GenBank/DDBJ whole genome shotgun (WGS) entry which is preliminary data.</text>
</comment>
<dbReference type="GO" id="GO:0005615">
    <property type="term" value="C:extracellular space"/>
    <property type="evidence" value="ECO:0007669"/>
    <property type="project" value="TreeGrafter"/>
</dbReference>
<comment type="cofactor">
    <cofactor evidence="1">
        <name>Zn(2+)</name>
        <dbReference type="ChEBI" id="CHEBI:29105"/>
    </cofactor>
</comment>
<dbReference type="GO" id="GO:0004181">
    <property type="term" value="F:metallocarboxypeptidase activity"/>
    <property type="evidence" value="ECO:0007669"/>
    <property type="project" value="InterPro"/>
</dbReference>
<keyword evidence="4" id="KW-0862">Zinc</keyword>
<evidence type="ECO:0000256" key="4">
    <source>
        <dbReference type="ARBA" id="ARBA00022833"/>
    </source>
</evidence>
<dbReference type="EMBL" id="AZBU02000012">
    <property type="protein sequence ID" value="TKR59978.1"/>
    <property type="molecule type" value="Genomic_DNA"/>
</dbReference>
<dbReference type="InterPro" id="IPR057246">
    <property type="entry name" value="CARBOXYPEPT_ZN_1"/>
</dbReference>
<evidence type="ECO:0000256" key="2">
    <source>
        <dbReference type="ARBA" id="ARBA00005988"/>
    </source>
</evidence>
<organism evidence="7 8">
    <name type="scientific">Steinernema carpocapsae</name>
    <name type="common">Entomopathogenic nematode</name>
    <dbReference type="NCBI Taxonomy" id="34508"/>
    <lineage>
        <taxon>Eukaryota</taxon>
        <taxon>Metazoa</taxon>
        <taxon>Ecdysozoa</taxon>
        <taxon>Nematoda</taxon>
        <taxon>Chromadorea</taxon>
        <taxon>Rhabditida</taxon>
        <taxon>Tylenchina</taxon>
        <taxon>Panagrolaimomorpha</taxon>
        <taxon>Strongyloidoidea</taxon>
        <taxon>Steinernematidae</taxon>
        <taxon>Steinernema</taxon>
    </lineage>
</organism>
<dbReference type="STRING" id="34508.A0A4U5LV14"/>
<dbReference type="PRINTS" id="PR00765">
    <property type="entry name" value="CRBOXYPTASEA"/>
</dbReference>
<dbReference type="InterPro" id="IPR000834">
    <property type="entry name" value="Peptidase_M14"/>
</dbReference>
<dbReference type="PROSITE" id="PS52035">
    <property type="entry name" value="PEPTIDASE_M14"/>
    <property type="match status" value="1"/>
</dbReference>
<evidence type="ECO:0000313" key="7">
    <source>
        <dbReference type="EMBL" id="TKR59978.1"/>
    </source>
</evidence>
<dbReference type="GO" id="GO:0008270">
    <property type="term" value="F:zinc ion binding"/>
    <property type="evidence" value="ECO:0007669"/>
    <property type="project" value="InterPro"/>
</dbReference>
<keyword evidence="8" id="KW-1185">Reference proteome</keyword>
<dbReference type="PANTHER" id="PTHR11705:SF149">
    <property type="entry name" value="SHKT DOMAIN-CONTAINING PROTEIN"/>
    <property type="match status" value="1"/>
</dbReference>
<dbReference type="Gene3D" id="3.40.630.10">
    <property type="entry name" value="Zn peptidases"/>
    <property type="match status" value="1"/>
</dbReference>
<evidence type="ECO:0000313" key="8">
    <source>
        <dbReference type="Proteomes" id="UP000298663"/>
    </source>
</evidence>
<evidence type="ECO:0000259" key="6">
    <source>
        <dbReference type="PROSITE" id="PS52035"/>
    </source>
</evidence>
<comment type="similarity">
    <text evidence="2 5">Belongs to the peptidase M14 family.</text>
</comment>
<dbReference type="AlphaFoldDB" id="A0A4U5LV14"/>
<name>A0A4U5LV14_STECR</name>